<dbReference type="SUPFAM" id="SSF48726">
    <property type="entry name" value="Immunoglobulin"/>
    <property type="match status" value="3"/>
</dbReference>
<keyword evidence="3" id="KW-1133">Transmembrane helix</keyword>
<dbReference type="InterPro" id="IPR003599">
    <property type="entry name" value="Ig_sub"/>
</dbReference>
<feature type="signal peptide" evidence="4">
    <location>
        <begin position="1"/>
        <end position="20"/>
    </location>
</feature>
<dbReference type="CDD" id="cd00096">
    <property type="entry name" value="Ig"/>
    <property type="match status" value="3"/>
</dbReference>
<dbReference type="AlphaFoldDB" id="A0AAV1EYF7"/>
<evidence type="ECO:0000313" key="6">
    <source>
        <dbReference type="EMBL" id="CAJ1053726.1"/>
    </source>
</evidence>
<dbReference type="Proteomes" id="UP001178508">
    <property type="component" value="Chromosome 3"/>
</dbReference>
<dbReference type="InterPro" id="IPR007110">
    <property type="entry name" value="Ig-like_dom"/>
</dbReference>
<dbReference type="InterPro" id="IPR003598">
    <property type="entry name" value="Ig_sub2"/>
</dbReference>
<accession>A0AAV1EYF7</accession>
<proteinExistence type="predicted"/>
<feature type="domain" description="Ig-like" evidence="5">
    <location>
        <begin position="122"/>
        <end position="217"/>
    </location>
</feature>
<dbReference type="EMBL" id="OY660866">
    <property type="protein sequence ID" value="CAJ1053726.1"/>
    <property type="molecule type" value="Genomic_DNA"/>
</dbReference>
<feature type="domain" description="Ig-like" evidence="5">
    <location>
        <begin position="334"/>
        <end position="419"/>
    </location>
</feature>
<feature type="transmembrane region" description="Helical" evidence="3">
    <location>
        <begin position="431"/>
        <end position="455"/>
    </location>
</feature>
<dbReference type="InterPro" id="IPR050831">
    <property type="entry name" value="CEA_cell_adhesion"/>
</dbReference>
<evidence type="ECO:0000256" key="1">
    <source>
        <dbReference type="ARBA" id="ARBA00022729"/>
    </source>
</evidence>
<feature type="chain" id="PRO_5044021540" evidence="4">
    <location>
        <begin position="21"/>
        <end position="506"/>
    </location>
</feature>
<reference evidence="6" key="1">
    <citation type="submission" date="2023-08" db="EMBL/GenBank/DDBJ databases">
        <authorList>
            <person name="Alioto T."/>
            <person name="Alioto T."/>
            <person name="Gomez Garrido J."/>
        </authorList>
    </citation>
    <scope>NUCLEOTIDE SEQUENCE</scope>
</reference>
<keyword evidence="3" id="KW-0812">Transmembrane</keyword>
<evidence type="ECO:0000256" key="3">
    <source>
        <dbReference type="SAM" id="Phobius"/>
    </source>
</evidence>
<dbReference type="Pfam" id="PF13895">
    <property type="entry name" value="Ig_2"/>
    <property type="match status" value="1"/>
</dbReference>
<keyword evidence="3" id="KW-0472">Membrane</keyword>
<evidence type="ECO:0000259" key="5">
    <source>
        <dbReference type="PROSITE" id="PS50835"/>
    </source>
</evidence>
<organism evidence="6 7">
    <name type="scientific">Xyrichtys novacula</name>
    <name type="common">Pearly razorfish</name>
    <name type="synonym">Hemipteronotus novacula</name>
    <dbReference type="NCBI Taxonomy" id="13765"/>
    <lineage>
        <taxon>Eukaryota</taxon>
        <taxon>Metazoa</taxon>
        <taxon>Chordata</taxon>
        <taxon>Craniata</taxon>
        <taxon>Vertebrata</taxon>
        <taxon>Euteleostomi</taxon>
        <taxon>Actinopterygii</taxon>
        <taxon>Neopterygii</taxon>
        <taxon>Teleostei</taxon>
        <taxon>Neoteleostei</taxon>
        <taxon>Acanthomorphata</taxon>
        <taxon>Eupercaria</taxon>
        <taxon>Labriformes</taxon>
        <taxon>Labridae</taxon>
        <taxon>Xyrichtys</taxon>
    </lineage>
</organism>
<dbReference type="PROSITE" id="PS50835">
    <property type="entry name" value="IG_LIKE"/>
    <property type="match status" value="3"/>
</dbReference>
<dbReference type="InterPro" id="IPR036179">
    <property type="entry name" value="Ig-like_dom_sf"/>
</dbReference>
<evidence type="ECO:0000256" key="2">
    <source>
        <dbReference type="ARBA" id="ARBA00023180"/>
    </source>
</evidence>
<dbReference type="Gene3D" id="2.60.40.10">
    <property type="entry name" value="Immunoglobulins"/>
    <property type="match status" value="3"/>
</dbReference>
<dbReference type="InterPro" id="IPR013783">
    <property type="entry name" value="Ig-like_fold"/>
</dbReference>
<dbReference type="Pfam" id="PF13927">
    <property type="entry name" value="Ig_3"/>
    <property type="match status" value="2"/>
</dbReference>
<dbReference type="PANTHER" id="PTHR44427">
    <property type="entry name" value="CARCINOEMBRYONIC ANTIGEN-RELATED CELL ADHESION MOLECULE 19"/>
    <property type="match status" value="1"/>
</dbReference>
<keyword evidence="2" id="KW-0325">Glycoprotein</keyword>
<keyword evidence="7" id="KW-1185">Reference proteome</keyword>
<dbReference type="SMART" id="SM00408">
    <property type="entry name" value="IGc2"/>
    <property type="match status" value="2"/>
</dbReference>
<evidence type="ECO:0000313" key="7">
    <source>
        <dbReference type="Proteomes" id="UP001178508"/>
    </source>
</evidence>
<name>A0AAV1EYF7_XYRNO</name>
<evidence type="ECO:0000256" key="4">
    <source>
        <dbReference type="SAM" id="SignalP"/>
    </source>
</evidence>
<dbReference type="SMART" id="SM00409">
    <property type="entry name" value="IG"/>
    <property type="match status" value="3"/>
</dbReference>
<keyword evidence="1 4" id="KW-0732">Signal</keyword>
<gene>
    <name evidence="6" type="ORF">XNOV1_A001584</name>
</gene>
<feature type="domain" description="Ig-like" evidence="5">
    <location>
        <begin position="15"/>
        <end position="118"/>
    </location>
</feature>
<sequence length="506" mass="55073">MHCTGMKNLLSNLLPVLALAAWFIEISGSTSLRPVLTGPDLAYLSSRVAFRCSAPGSSTPITYELLKDDSVLIDTDTDFEGGRPAPFFLKVSATTEGTYYCRVTAGASTGVSNSIKLSIVTPPLNTRIFSDPSPPVAYEGSHIILSCNVSKGSHLSYTWFFNKKEVTPSTSPFLHLTGNRLVLENVTPEHAGSYYCVAWSQIHDIRRFTSSSDVLVTVKVHVSKPKISFSILKNGDTYQGNVTCWSTRGSPPVNFSLLLDDREEGSVTATESLAAWFPAEIIPGLDMGVARCRVKTDIQELMSEPVTLEVVPVGGDVKLDIEYLYRADFQLAAATLSCDVSRGTFPQISWLFNDSVLPSEAPPEGAPIKPGLSNYALGDNSQTLVLTRIGPEESGYYNCRARNSYDDSGPWVKSEAVLVRVTEVFMTTMEALSIGFCCFVLLTLVVGLTLIYWMLDQDQARACISKTNASSDVLTLSEPTTQSEGSQAVPASANRDIHHQLMEITL</sequence>
<dbReference type="PANTHER" id="PTHR44427:SF5">
    <property type="entry name" value="V-SET AND IMMUNOGLOBULIN DOMAIN-CONTAINING PROTEIN 10-LIKE"/>
    <property type="match status" value="1"/>
</dbReference>
<protein>
    <submittedName>
        <fullName evidence="6">Uncharacterized protein LOC117815513</fullName>
    </submittedName>
</protein>